<evidence type="ECO:0000256" key="1">
    <source>
        <dbReference type="ARBA" id="ARBA00004141"/>
    </source>
</evidence>
<name>A0AAD1YLZ9_9LAMI</name>
<keyword evidence="4" id="KW-0472">Membrane</keyword>
<reference evidence="5" key="1">
    <citation type="submission" date="2023-05" db="EMBL/GenBank/DDBJ databases">
        <authorList>
            <person name="Huff M."/>
        </authorList>
    </citation>
    <scope>NUCLEOTIDE SEQUENCE</scope>
</reference>
<evidence type="ECO:0000313" key="5">
    <source>
        <dbReference type="EMBL" id="CAI9752601.1"/>
    </source>
</evidence>
<keyword evidence="2" id="KW-0812">Transmembrane</keyword>
<gene>
    <name evidence="5" type="ORF">FPE_LOCUS32</name>
</gene>
<dbReference type="PANTHER" id="PTHR10231">
    <property type="entry name" value="NUCLEOTIDE-SUGAR TRANSMEMBRANE TRANSPORTER"/>
    <property type="match status" value="1"/>
</dbReference>
<dbReference type="GO" id="GO:0015165">
    <property type="term" value="F:pyrimidine nucleotide-sugar transmembrane transporter activity"/>
    <property type="evidence" value="ECO:0007669"/>
    <property type="project" value="InterPro"/>
</dbReference>
<accession>A0AAD1YLZ9</accession>
<evidence type="ECO:0000256" key="3">
    <source>
        <dbReference type="ARBA" id="ARBA00022989"/>
    </source>
</evidence>
<dbReference type="EMBL" id="OU503036">
    <property type="protein sequence ID" value="CAI9752601.1"/>
    <property type="molecule type" value="Genomic_DNA"/>
</dbReference>
<dbReference type="GO" id="GO:0000139">
    <property type="term" value="C:Golgi membrane"/>
    <property type="evidence" value="ECO:0007669"/>
    <property type="project" value="InterPro"/>
</dbReference>
<proteinExistence type="predicted"/>
<dbReference type="InterPro" id="IPR007271">
    <property type="entry name" value="Nuc_sug_transpt"/>
</dbReference>
<keyword evidence="6" id="KW-1185">Reference proteome</keyword>
<evidence type="ECO:0000256" key="2">
    <source>
        <dbReference type="ARBA" id="ARBA00022692"/>
    </source>
</evidence>
<dbReference type="AlphaFoldDB" id="A0AAD1YLZ9"/>
<keyword evidence="3" id="KW-1133">Transmembrane helix</keyword>
<sequence>MLYIYFLSTGKDDVYCLTVFCEDIENLGGFHLAEARLFNLTLLLRAQPIVYMLGVSSNVRSGICRNTCFDRSHEFTSNSHCPVEKGWKVRVQCKGATFLVEALKYALSFEALARIWRNKGVEYNSTTIDEVKVYPVPAALYFIKNLCHIGFLFPLSEIQWAAFILLCAGCTTAQLNTNGIAVSMVMKYADNIVKGQPYDINADMAAGKLAVALCAEKLILEYWRTVMIPRAC</sequence>
<protein>
    <submittedName>
        <fullName evidence="5">Uncharacterized protein</fullName>
    </submittedName>
</protein>
<organism evidence="5 6">
    <name type="scientific">Fraxinus pennsylvanica</name>
    <dbReference type="NCBI Taxonomy" id="56036"/>
    <lineage>
        <taxon>Eukaryota</taxon>
        <taxon>Viridiplantae</taxon>
        <taxon>Streptophyta</taxon>
        <taxon>Embryophyta</taxon>
        <taxon>Tracheophyta</taxon>
        <taxon>Spermatophyta</taxon>
        <taxon>Magnoliopsida</taxon>
        <taxon>eudicotyledons</taxon>
        <taxon>Gunneridae</taxon>
        <taxon>Pentapetalae</taxon>
        <taxon>asterids</taxon>
        <taxon>lamiids</taxon>
        <taxon>Lamiales</taxon>
        <taxon>Oleaceae</taxon>
        <taxon>Oleeae</taxon>
        <taxon>Fraxinus</taxon>
    </lineage>
</organism>
<comment type="subcellular location">
    <subcellularLocation>
        <location evidence="1">Membrane</location>
        <topology evidence="1">Multi-pass membrane protein</topology>
    </subcellularLocation>
</comment>
<dbReference type="Proteomes" id="UP000834106">
    <property type="component" value="Chromosome 1"/>
</dbReference>
<evidence type="ECO:0000313" key="6">
    <source>
        <dbReference type="Proteomes" id="UP000834106"/>
    </source>
</evidence>
<evidence type="ECO:0000256" key="4">
    <source>
        <dbReference type="ARBA" id="ARBA00023136"/>
    </source>
</evidence>